<dbReference type="GO" id="GO:0005576">
    <property type="term" value="C:extracellular region"/>
    <property type="evidence" value="ECO:0007669"/>
    <property type="project" value="UniProtKB-SubCell"/>
</dbReference>
<evidence type="ECO:0000256" key="7">
    <source>
        <dbReference type="SAM" id="SignalP"/>
    </source>
</evidence>
<feature type="signal peptide" evidence="7">
    <location>
        <begin position="1"/>
        <end position="24"/>
    </location>
</feature>
<dbReference type="EMBL" id="JARGDH010000002">
    <property type="protein sequence ID" value="KAL0276862.1"/>
    <property type="molecule type" value="Genomic_DNA"/>
</dbReference>
<dbReference type="PANTHER" id="PTHR10075:SF109">
    <property type="entry name" value="NEURAL_ECTODERMAL DEVELOPMENT FACTOR IMP-L2"/>
    <property type="match status" value="1"/>
</dbReference>
<sequence length="270" mass="30031">MQPHVFGTLLTTVILAITNSRTYGKLITKTYDQDDNGIVSAPPARITNVRTKDWIKISQEPPQIVTTRFGERVEIECEVLGSPTPEIQWLRGNQVVQQTERINTNIHSTLPDAYHDKAGLAKIRSRLVINCITSKHEGLYVCSAKAGVETVQSKPTLILIQGGKKDSCEDAERNALQKPRIVTWNPTAMENIGVDVLLPCEAEGNPPPKVSWVDQDNKSVEDYRFQTLSNGDLAIYRLSWEDMGEYTCVAENSAGSDAVTTFIYPVLNKD</sequence>
<comment type="caution">
    <text evidence="9">The sequence shown here is derived from an EMBL/GenBank/DDBJ whole genome shotgun (WGS) entry which is preliminary data.</text>
</comment>
<dbReference type="GO" id="GO:0098632">
    <property type="term" value="F:cell-cell adhesion mediator activity"/>
    <property type="evidence" value="ECO:0007669"/>
    <property type="project" value="TreeGrafter"/>
</dbReference>
<evidence type="ECO:0000313" key="9">
    <source>
        <dbReference type="EMBL" id="KAL0276862.1"/>
    </source>
</evidence>
<evidence type="ECO:0000256" key="4">
    <source>
        <dbReference type="ARBA" id="ARBA00022737"/>
    </source>
</evidence>
<dbReference type="GO" id="GO:0007411">
    <property type="term" value="P:axon guidance"/>
    <property type="evidence" value="ECO:0007669"/>
    <property type="project" value="TreeGrafter"/>
</dbReference>
<dbReference type="GO" id="GO:0005886">
    <property type="term" value="C:plasma membrane"/>
    <property type="evidence" value="ECO:0007669"/>
    <property type="project" value="TreeGrafter"/>
</dbReference>
<feature type="domain" description="Ig-like" evidence="8">
    <location>
        <begin position="42"/>
        <end position="158"/>
    </location>
</feature>
<dbReference type="Gene3D" id="2.60.40.10">
    <property type="entry name" value="Immunoglobulins"/>
    <property type="match status" value="2"/>
</dbReference>
<dbReference type="SMART" id="SM00408">
    <property type="entry name" value="IGc2"/>
    <property type="match status" value="2"/>
</dbReference>
<dbReference type="InterPro" id="IPR003598">
    <property type="entry name" value="Ig_sub2"/>
</dbReference>
<keyword evidence="6" id="KW-0393">Immunoglobulin domain</keyword>
<keyword evidence="2" id="KW-0964">Secreted</keyword>
<evidence type="ECO:0000256" key="5">
    <source>
        <dbReference type="ARBA" id="ARBA00023157"/>
    </source>
</evidence>
<reference evidence="9" key="1">
    <citation type="journal article" date="2024" name="Gigascience">
        <title>Chromosome-level genome of the poultry shaft louse Menopon gallinae provides insight into the host-switching and adaptive evolution of parasitic lice.</title>
        <authorList>
            <person name="Xu Y."/>
            <person name="Ma L."/>
            <person name="Liu S."/>
            <person name="Liang Y."/>
            <person name="Liu Q."/>
            <person name="He Z."/>
            <person name="Tian L."/>
            <person name="Duan Y."/>
            <person name="Cai W."/>
            <person name="Li H."/>
            <person name="Song F."/>
        </authorList>
    </citation>
    <scope>NUCLEOTIDE SEQUENCE</scope>
    <source>
        <strain evidence="9">Cailab_2023a</strain>
    </source>
</reference>
<dbReference type="InterPro" id="IPR003599">
    <property type="entry name" value="Ig_sub"/>
</dbReference>
<keyword evidence="3 7" id="KW-0732">Signal</keyword>
<keyword evidence="4" id="KW-0677">Repeat</keyword>
<feature type="chain" id="PRO_5043822691" description="Ig-like domain-containing protein" evidence="7">
    <location>
        <begin position="25"/>
        <end position="270"/>
    </location>
</feature>
<dbReference type="SUPFAM" id="SSF48726">
    <property type="entry name" value="Immunoglobulin"/>
    <property type="match status" value="2"/>
</dbReference>
<dbReference type="GO" id="GO:0070593">
    <property type="term" value="P:dendrite self-avoidance"/>
    <property type="evidence" value="ECO:0007669"/>
    <property type="project" value="TreeGrafter"/>
</dbReference>
<dbReference type="GO" id="GO:0030424">
    <property type="term" value="C:axon"/>
    <property type="evidence" value="ECO:0007669"/>
    <property type="project" value="TreeGrafter"/>
</dbReference>
<evidence type="ECO:0000256" key="1">
    <source>
        <dbReference type="ARBA" id="ARBA00004613"/>
    </source>
</evidence>
<dbReference type="PROSITE" id="PS50835">
    <property type="entry name" value="IG_LIKE"/>
    <property type="match status" value="2"/>
</dbReference>
<dbReference type="InterPro" id="IPR007110">
    <property type="entry name" value="Ig-like_dom"/>
</dbReference>
<evidence type="ECO:0000259" key="8">
    <source>
        <dbReference type="PROSITE" id="PS50835"/>
    </source>
</evidence>
<dbReference type="GO" id="GO:0007156">
    <property type="term" value="P:homophilic cell adhesion via plasma membrane adhesion molecules"/>
    <property type="evidence" value="ECO:0007669"/>
    <property type="project" value="TreeGrafter"/>
</dbReference>
<dbReference type="Pfam" id="PF13927">
    <property type="entry name" value="Ig_3"/>
    <property type="match status" value="2"/>
</dbReference>
<protein>
    <recommendedName>
        <fullName evidence="8">Ig-like domain-containing protein</fullName>
    </recommendedName>
</protein>
<dbReference type="InterPro" id="IPR013783">
    <property type="entry name" value="Ig-like_fold"/>
</dbReference>
<accession>A0AAW2I597</accession>
<evidence type="ECO:0000256" key="6">
    <source>
        <dbReference type="ARBA" id="ARBA00023319"/>
    </source>
</evidence>
<dbReference type="AlphaFoldDB" id="A0AAW2I597"/>
<dbReference type="SMART" id="SM00409">
    <property type="entry name" value="IG"/>
    <property type="match status" value="2"/>
</dbReference>
<name>A0AAW2I597_9NEOP</name>
<dbReference type="InterPro" id="IPR036179">
    <property type="entry name" value="Ig-like_dom_sf"/>
</dbReference>
<dbReference type="FunFam" id="2.60.40.10:FF:001749">
    <property type="entry name" value="Neural/ectodermal development factor IMP-L2"/>
    <property type="match status" value="1"/>
</dbReference>
<feature type="domain" description="Ig-like" evidence="8">
    <location>
        <begin position="179"/>
        <end position="260"/>
    </location>
</feature>
<evidence type="ECO:0000256" key="2">
    <source>
        <dbReference type="ARBA" id="ARBA00022525"/>
    </source>
</evidence>
<keyword evidence="5" id="KW-1015">Disulfide bond</keyword>
<comment type="subcellular location">
    <subcellularLocation>
        <location evidence="1">Secreted</location>
    </subcellularLocation>
</comment>
<dbReference type="PANTHER" id="PTHR10075">
    <property type="entry name" value="BASIGIN RELATED"/>
    <property type="match status" value="1"/>
</dbReference>
<organism evidence="9">
    <name type="scientific">Menopon gallinae</name>
    <name type="common">poultry shaft louse</name>
    <dbReference type="NCBI Taxonomy" id="328185"/>
    <lineage>
        <taxon>Eukaryota</taxon>
        <taxon>Metazoa</taxon>
        <taxon>Ecdysozoa</taxon>
        <taxon>Arthropoda</taxon>
        <taxon>Hexapoda</taxon>
        <taxon>Insecta</taxon>
        <taxon>Pterygota</taxon>
        <taxon>Neoptera</taxon>
        <taxon>Paraneoptera</taxon>
        <taxon>Psocodea</taxon>
        <taxon>Troctomorpha</taxon>
        <taxon>Phthiraptera</taxon>
        <taxon>Amblycera</taxon>
        <taxon>Menoponidae</taxon>
        <taxon>Menopon</taxon>
    </lineage>
</organism>
<proteinExistence type="predicted"/>
<evidence type="ECO:0000256" key="3">
    <source>
        <dbReference type="ARBA" id="ARBA00022729"/>
    </source>
</evidence>
<gene>
    <name evidence="9" type="ORF">PYX00_004335</name>
</gene>